<evidence type="ECO:0000256" key="1">
    <source>
        <dbReference type="ARBA" id="ARBA00005851"/>
    </source>
</evidence>
<comment type="caution">
    <text evidence="2">The sequence shown here is derived from an EMBL/GenBank/DDBJ whole genome shotgun (WGS) entry which is preliminary data.</text>
</comment>
<dbReference type="PANTHER" id="PTHR11954:SF37">
    <property type="entry name" value="MIF-LIKE PROTEIN MIF-2"/>
    <property type="match status" value="1"/>
</dbReference>
<dbReference type="Proteomes" id="UP001201812">
    <property type="component" value="Unassembled WGS sequence"/>
</dbReference>
<proteinExistence type="inferred from homology"/>
<dbReference type="EMBL" id="JAKKPZ010000002">
    <property type="protein sequence ID" value="KAI1726488.1"/>
    <property type="molecule type" value="Genomic_DNA"/>
</dbReference>
<sequence length="119" mass="12911">MPIVSLLTNLPQQFTTEFRKSFLEVLSKTLKKAPELIGIHLVSDKNCTLGVTDEPAVILNVKAVGFLSAEENIEHAKVISDFVESSLGVPSRRTLIHFENLQPNEVAIAGTTVAAARGK</sequence>
<dbReference type="GO" id="GO:0005615">
    <property type="term" value="C:extracellular space"/>
    <property type="evidence" value="ECO:0007669"/>
    <property type="project" value="TreeGrafter"/>
</dbReference>
<name>A0AAD4NDX8_9BILA</name>
<comment type="similarity">
    <text evidence="1">Belongs to the MIF family.</text>
</comment>
<dbReference type="InterPro" id="IPR001398">
    <property type="entry name" value="Macrophage_inhib_fac"/>
</dbReference>
<evidence type="ECO:0000313" key="2">
    <source>
        <dbReference type="EMBL" id="KAI1726488.1"/>
    </source>
</evidence>
<dbReference type="InterPro" id="IPR014347">
    <property type="entry name" value="Tautomerase/MIF_sf"/>
</dbReference>
<organism evidence="2 3">
    <name type="scientific">Ditylenchus destructor</name>
    <dbReference type="NCBI Taxonomy" id="166010"/>
    <lineage>
        <taxon>Eukaryota</taxon>
        <taxon>Metazoa</taxon>
        <taxon>Ecdysozoa</taxon>
        <taxon>Nematoda</taxon>
        <taxon>Chromadorea</taxon>
        <taxon>Rhabditida</taxon>
        <taxon>Tylenchina</taxon>
        <taxon>Tylenchomorpha</taxon>
        <taxon>Sphaerularioidea</taxon>
        <taxon>Anguinidae</taxon>
        <taxon>Anguininae</taxon>
        <taxon>Ditylenchus</taxon>
    </lineage>
</organism>
<dbReference type="Gene3D" id="3.30.429.10">
    <property type="entry name" value="Macrophage Migration Inhibitory Factor"/>
    <property type="match status" value="1"/>
</dbReference>
<dbReference type="GO" id="GO:0050178">
    <property type="term" value="F:phenylpyruvate tautomerase activity"/>
    <property type="evidence" value="ECO:0007669"/>
    <property type="project" value="TreeGrafter"/>
</dbReference>
<protein>
    <submittedName>
        <fullName evidence="2">Macrophage migration inhibitory factor (MIF) domain-containing protein</fullName>
    </submittedName>
</protein>
<accession>A0AAD4NDX8</accession>
<dbReference type="GO" id="GO:0005125">
    <property type="term" value="F:cytokine activity"/>
    <property type="evidence" value="ECO:0007669"/>
    <property type="project" value="TreeGrafter"/>
</dbReference>
<keyword evidence="3" id="KW-1185">Reference proteome</keyword>
<reference evidence="2" key="1">
    <citation type="submission" date="2022-01" db="EMBL/GenBank/DDBJ databases">
        <title>Genome Sequence Resource for Two Populations of Ditylenchus destructor, the Migratory Endoparasitic Phytonematode.</title>
        <authorList>
            <person name="Zhang H."/>
            <person name="Lin R."/>
            <person name="Xie B."/>
        </authorList>
    </citation>
    <scope>NUCLEOTIDE SEQUENCE</scope>
    <source>
        <strain evidence="2">BazhouSP</strain>
    </source>
</reference>
<dbReference type="Pfam" id="PF01187">
    <property type="entry name" value="MIF"/>
    <property type="match status" value="1"/>
</dbReference>
<evidence type="ECO:0000313" key="3">
    <source>
        <dbReference type="Proteomes" id="UP001201812"/>
    </source>
</evidence>
<gene>
    <name evidence="2" type="ORF">DdX_03208</name>
</gene>
<dbReference type="SUPFAM" id="SSF55331">
    <property type="entry name" value="Tautomerase/MIF"/>
    <property type="match status" value="1"/>
</dbReference>
<dbReference type="AlphaFoldDB" id="A0AAD4NDX8"/>
<dbReference type="PANTHER" id="PTHR11954">
    <property type="entry name" value="D-DOPACHROME DECARBOXYLASE"/>
    <property type="match status" value="1"/>
</dbReference>